<gene>
    <name evidence="1" type="ORF">CHR55_10250</name>
</gene>
<dbReference type="EMBL" id="NOVD01000004">
    <property type="protein sequence ID" value="PCK27855.1"/>
    <property type="molecule type" value="Genomic_DNA"/>
</dbReference>
<evidence type="ECO:0000313" key="1">
    <source>
        <dbReference type="EMBL" id="PCK27855.1"/>
    </source>
</evidence>
<proteinExistence type="predicted"/>
<accession>A0A2A5JE62</accession>
<reference evidence="1 2" key="1">
    <citation type="submission" date="2017-07" db="EMBL/GenBank/DDBJ databases">
        <title>Draft sequence of Rhodococcus enclensis 23b-28.</title>
        <authorList>
            <person name="Besaury L."/>
            <person name="Sancelme M."/>
            <person name="Amato P."/>
            <person name="Lallement A."/>
            <person name="Delort A.-M."/>
        </authorList>
    </citation>
    <scope>NUCLEOTIDE SEQUENCE [LARGE SCALE GENOMIC DNA]</scope>
    <source>
        <strain evidence="1 2">23b-28</strain>
    </source>
</reference>
<dbReference type="AlphaFoldDB" id="A0A2A5JE62"/>
<organism evidence="1 2">
    <name type="scientific">Rhodococcus qingshengii</name>
    <dbReference type="NCBI Taxonomy" id="334542"/>
    <lineage>
        <taxon>Bacteria</taxon>
        <taxon>Bacillati</taxon>
        <taxon>Actinomycetota</taxon>
        <taxon>Actinomycetes</taxon>
        <taxon>Mycobacteriales</taxon>
        <taxon>Nocardiaceae</taxon>
        <taxon>Rhodococcus</taxon>
        <taxon>Rhodococcus erythropolis group</taxon>
    </lineage>
</organism>
<protein>
    <recommendedName>
        <fullName evidence="3">HK97 gp10 family phage protein</fullName>
    </recommendedName>
</protein>
<dbReference type="Proteomes" id="UP000230886">
    <property type="component" value="Unassembled WGS sequence"/>
</dbReference>
<evidence type="ECO:0008006" key="3">
    <source>
        <dbReference type="Google" id="ProtNLM"/>
    </source>
</evidence>
<evidence type="ECO:0000313" key="2">
    <source>
        <dbReference type="Proteomes" id="UP000230886"/>
    </source>
</evidence>
<comment type="caution">
    <text evidence="1">The sequence shown here is derived from an EMBL/GenBank/DDBJ whole genome shotgun (WGS) entry which is preliminary data.</text>
</comment>
<sequence length="107" mass="11508">MSTALNFPIEPVRSAITDGLHAAAEVIKQEAIERAPKETGYLRNTAATAAEGLEAAVGFDGPYAIRQHEELGYHHQDGEAKFLENACIAKAPIVGRIIAEAIRRQLG</sequence>
<name>A0A2A5JE62_RHOSG</name>
<dbReference type="RefSeq" id="WP_099697400.1">
    <property type="nucleotide sequence ID" value="NZ_NOVD01000004.1"/>
</dbReference>